<comment type="caution">
    <text evidence="1">The sequence shown here is derived from an EMBL/GenBank/DDBJ whole genome shotgun (WGS) entry which is preliminary data.</text>
</comment>
<organism evidence="1 2">
    <name type="scientific">Bacillus proteolyticus</name>
    <dbReference type="NCBI Taxonomy" id="2026192"/>
    <lineage>
        <taxon>Bacteria</taxon>
        <taxon>Bacillati</taxon>
        <taxon>Bacillota</taxon>
        <taxon>Bacilli</taxon>
        <taxon>Bacillales</taxon>
        <taxon>Bacillaceae</taxon>
        <taxon>Bacillus</taxon>
        <taxon>Bacillus cereus group</taxon>
    </lineage>
</organism>
<dbReference type="Proteomes" id="UP000183185">
    <property type="component" value="Unassembled WGS sequence"/>
</dbReference>
<evidence type="ECO:0000313" key="1">
    <source>
        <dbReference type="EMBL" id="OJE48950.1"/>
    </source>
</evidence>
<dbReference type="Gene3D" id="3.40.50.1110">
    <property type="entry name" value="SGNH hydrolase"/>
    <property type="match status" value="1"/>
</dbReference>
<gene>
    <name evidence="1" type="ORF">BAQ49_27860</name>
</gene>
<protein>
    <recommendedName>
        <fullName evidence="3">SGNH hydrolase-type esterase domain-containing protein</fullName>
    </recommendedName>
</protein>
<evidence type="ECO:0000313" key="2">
    <source>
        <dbReference type="Proteomes" id="UP000183185"/>
    </source>
</evidence>
<dbReference type="EMBL" id="MACH01000055">
    <property type="protein sequence ID" value="OJE48950.1"/>
    <property type="molecule type" value="Genomic_DNA"/>
</dbReference>
<accession>A0AA44R8F2</accession>
<sequence length="112" mass="11933">MQHFPVGISAAIWAVLGDSITSLNYAETPYWKVISNANNTIPYNYGISGSRIAMWGGHDQPMCTRYANMTDDADIIAVFGGTNDYGNTVTLGTINSVDTGAFYGALNVLCAG</sequence>
<reference evidence="1 2" key="1">
    <citation type="submission" date="2016-06" db="EMBL/GenBank/DDBJ databases">
        <title>First insights into the genetic diversity and population structure of in the Bacillus cereus group bacteria from diverse marine environments.</title>
        <authorList>
            <person name="Liu Y."/>
            <person name="Lai Q."/>
            <person name="Shao Z."/>
        </authorList>
    </citation>
    <scope>NUCLEOTIDE SEQUENCE [LARGE SCALE GENOMIC DNA]</scope>
    <source>
        <strain evidence="1 2">TD42</strain>
    </source>
</reference>
<proteinExistence type="predicted"/>
<name>A0AA44R8F2_9BACI</name>
<dbReference type="SUPFAM" id="SSF52266">
    <property type="entry name" value="SGNH hydrolase"/>
    <property type="match status" value="1"/>
</dbReference>
<dbReference type="InterPro" id="IPR036514">
    <property type="entry name" value="SGNH_hydro_sf"/>
</dbReference>
<dbReference type="AlphaFoldDB" id="A0AA44R8F2"/>
<evidence type="ECO:0008006" key="3">
    <source>
        <dbReference type="Google" id="ProtNLM"/>
    </source>
</evidence>